<gene>
    <name evidence="6" type="ORF">PU630_08810</name>
</gene>
<dbReference type="EMBL" id="CP119108">
    <property type="protein sequence ID" value="WEG07372.1"/>
    <property type="molecule type" value="Genomic_DNA"/>
</dbReference>
<dbReference type="PRINTS" id="PR00455">
    <property type="entry name" value="HTHTETR"/>
</dbReference>
<sequence length="188" mass="19683">MSHPSTRPGRPKASSHETLAEAACELFLEQGFAATSVADITRRAGVSRSSFFNYFSSKSDILWAAFDERVDAAARALSRGVDVRTALSSIADGFAPDALALAIVNAEQMGIAEELEREAAVRRARIGEHVARRAVSDGMDPLGADVVGAACGGAVWAAVRAWAHDGAGRAPLSPAMDRALAIALILLP</sequence>
<evidence type="ECO:0000256" key="3">
    <source>
        <dbReference type="ARBA" id="ARBA00023163"/>
    </source>
</evidence>
<proteinExistence type="predicted"/>
<dbReference type="InterPro" id="IPR001647">
    <property type="entry name" value="HTH_TetR"/>
</dbReference>
<dbReference type="PANTHER" id="PTHR30055:SF238">
    <property type="entry name" value="MYCOFACTOCIN BIOSYNTHESIS TRANSCRIPTIONAL REGULATOR MFTR-RELATED"/>
    <property type="match status" value="1"/>
</dbReference>
<dbReference type="RefSeq" id="WP_275276711.1">
    <property type="nucleotide sequence ID" value="NZ_CP119108.1"/>
</dbReference>
<dbReference type="PROSITE" id="PS50977">
    <property type="entry name" value="HTH_TETR_2"/>
    <property type="match status" value="1"/>
</dbReference>
<name>A0ABY8BW82_9MICO</name>
<feature type="domain" description="HTH tetR-type" evidence="5">
    <location>
        <begin position="13"/>
        <end position="73"/>
    </location>
</feature>
<accession>A0ABY8BW82</accession>
<dbReference type="SUPFAM" id="SSF46689">
    <property type="entry name" value="Homeodomain-like"/>
    <property type="match status" value="1"/>
</dbReference>
<evidence type="ECO:0000313" key="6">
    <source>
        <dbReference type="EMBL" id="WEG07372.1"/>
    </source>
</evidence>
<keyword evidence="2 4" id="KW-0238">DNA-binding</keyword>
<dbReference type="InterPro" id="IPR050109">
    <property type="entry name" value="HTH-type_TetR-like_transc_reg"/>
</dbReference>
<evidence type="ECO:0000313" key="7">
    <source>
        <dbReference type="Proteomes" id="UP001214553"/>
    </source>
</evidence>
<dbReference type="PANTHER" id="PTHR30055">
    <property type="entry name" value="HTH-TYPE TRANSCRIPTIONAL REGULATOR RUTR"/>
    <property type="match status" value="1"/>
</dbReference>
<evidence type="ECO:0000256" key="2">
    <source>
        <dbReference type="ARBA" id="ARBA00023125"/>
    </source>
</evidence>
<organism evidence="6 7">
    <name type="scientific">Microbacterium horticulturae</name>
    <dbReference type="NCBI Taxonomy" id="3028316"/>
    <lineage>
        <taxon>Bacteria</taxon>
        <taxon>Bacillati</taxon>
        <taxon>Actinomycetota</taxon>
        <taxon>Actinomycetes</taxon>
        <taxon>Micrococcales</taxon>
        <taxon>Microbacteriaceae</taxon>
        <taxon>Microbacterium</taxon>
    </lineage>
</organism>
<feature type="DNA-binding region" description="H-T-H motif" evidence="4">
    <location>
        <begin position="36"/>
        <end position="55"/>
    </location>
</feature>
<dbReference type="Proteomes" id="UP001214553">
    <property type="component" value="Chromosome"/>
</dbReference>
<evidence type="ECO:0000256" key="1">
    <source>
        <dbReference type="ARBA" id="ARBA00023015"/>
    </source>
</evidence>
<evidence type="ECO:0000256" key="4">
    <source>
        <dbReference type="PROSITE-ProRule" id="PRU00335"/>
    </source>
</evidence>
<keyword evidence="7" id="KW-1185">Reference proteome</keyword>
<dbReference type="Pfam" id="PF00440">
    <property type="entry name" value="TetR_N"/>
    <property type="match status" value="1"/>
</dbReference>
<keyword evidence="3" id="KW-0804">Transcription</keyword>
<dbReference type="InterPro" id="IPR009057">
    <property type="entry name" value="Homeodomain-like_sf"/>
</dbReference>
<protein>
    <submittedName>
        <fullName evidence="6">Helix-turn-helix domain containing protein</fullName>
    </submittedName>
</protein>
<reference evidence="6 7" key="1">
    <citation type="submission" date="2023-03" db="EMBL/GenBank/DDBJ databases">
        <title>Genome sequence of Microbacterium sp. KACC 23027.</title>
        <authorList>
            <person name="Kim S."/>
            <person name="Heo J."/>
            <person name="Kwon S.-W."/>
        </authorList>
    </citation>
    <scope>NUCLEOTIDE SEQUENCE [LARGE SCALE GENOMIC DNA]</scope>
    <source>
        <strain evidence="6 7">KACC 23027</strain>
    </source>
</reference>
<dbReference type="Gene3D" id="1.10.357.10">
    <property type="entry name" value="Tetracycline Repressor, domain 2"/>
    <property type="match status" value="1"/>
</dbReference>
<keyword evidence="1" id="KW-0805">Transcription regulation</keyword>
<evidence type="ECO:0000259" key="5">
    <source>
        <dbReference type="PROSITE" id="PS50977"/>
    </source>
</evidence>